<feature type="compositionally biased region" description="Basic and acidic residues" evidence="1">
    <location>
        <begin position="42"/>
        <end position="55"/>
    </location>
</feature>
<protein>
    <submittedName>
        <fullName evidence="2">Uncharacterized protein</fullName>
    </submittedName>
</protein>
<organism evidence="2 3">
    <name type="scientific">Mycobacterium europaeum</name>
    <dbReference type="NCBI Taxonomy" id="761804"/>
    <lineage>
        <taxon>Bacteria</taxon>
        <taxon>Bacillati</taxon>
        <taxon>Actinomycetota</taxon>
        <taxon>Actinomycetes</taxon>
        <taxon>Mycobacteriales</taxon>
        <taxon>Mycobacteriaceae</taxon>
        <taxon>Mycobacterium</taxon>
        <taxon>Mycobacterium simiae complex</taxon>
    </lineage>
</organism>
<evidence type="ECO:0000256" key="1">
    <source>
        <dbReference type="SAM" id="MobiDB-lite"/>
    </source>
</evidence>
<evidence type="ECO:0000313" key="3">
    <source>
        <dbReference type="Proteomes" id="UP000199601"/>
    </source>
</evidence>
<dbReference type="AlphaFoldDB" id="A0A0U1D6V1"/>
<accession>A0A0U1D6V1</accession>
<keyword evidence="3" id="KW-1185">Reference proteome</keyword>
<dbReference type="RefSeq" id="WP_158089994.1">
    <property type="nucleotide sequence ID" value="NZ_CTEC01000001.1"/>
</dbReference>
<dbReference type="EMBL" id="CTEC01000001">
    <property type="protein sequence ID" value="CQD09329.1"/>
    <property type="molecule type" value="Genomic_DNA"/>
</dbReference>
<sequence>MGNSLGLGAGSRAWEPDADGSARLGHRPPENHLPDTATGARVRTDHRSPTRATPE</sequence>
<evidence type="ECO:0000313" key="2">
    <source>
        <dbReference type="EMBL" id="CQD09329.1"/>
    </source>
</evidence>
<reference evidence="3" key="1">
    <citation type="submission" date="2015-03" db="EMBL/GenBank/DDBJ databases">
        <authorList>
            <person name="Urmite Genomes"/>
        </authorList>
    </citation>
    <scope>NUCLEOTIDE SEQUENCE [LARGE SCALE GENOMIC DNA]</scope>
    <source>
        <strain evidence="3">CSUR P1344</strain>
    </source>
</reference>
<dbReference type="Proteomes" id="UP000199601">
    <property type="component" value="Unassembled WGS sequence"/>
</dbReference>
<name>A0A0U1D6V1_9MYCO</name>
<gene>
    <name evidence="2" type="ORF">BN000_01904</name>
</gene>
<feature type="region of interest" description="Disordered" evidence="1">
    <location>
        <begin position="1"/>
        <end position="55"/>
    </location>
</feature>
<proteinExistence type="predicted"/>